<evidence type="ECO:0000313" key="5">
    <source>
        <dbReference type="EMBL" id="MCM2392731.1"/>
    </source>
</evidence>
<evidence type="ECO:0000313" key="6">
    <source>
        <dbReference type="Proteomes" id="UP001431429"/>
    </source>
</evidence>
<dbReference type="SUPFAM" id="SSF56645">
    <property type="entry name" value="Acyl-CoA dehydrogenase NM domain-like"/>
    <property type="match status" value="1"/>
</dbReference>
<organism evidence="5 6">
    <name type="scientific">Streptomyces albipurpureus</name>
    <dbReference type="NCBI Taxonomy" id="2897419"/>
    <lineage>
        <taxon>Bacteria</taxon>
        <taxon>Bacillati</taxon>
        <taxon>Actinomycetota</taxon>
        <taxon>Actinomycetes</taxon>
        <taxon>Kitasatosporales</taxon>
        <taxon>Streptomycetaceae</taxon>
        <taxon>Streptomyces</taxon>
    </lineage>
</organism>
<dbReference type="InterPro" id="IPR009100">
    <property type="entry name" value="AcylCoA_DH/oxidase_NM_dom_sf"/>
</dbReference>
<comment type="similarity">
    <text evidence="1">Belongs to the acyl-CoA dehydrogenase family.</text>
</comment>
<feature type="domain" description="Acyl-CoA dehydrogenase/oxidase C-terminal" evidence="4">
    <location>
        <begin position="83"/>
        <end position="227"/>
    </location>
</feature>
<keyword evidence="3" id="KW-0274">FAD</keyword>
<dbReference type="PANTHER" id="PTHR43884">
    <property type="entry name" value="ACYL-COA DEHYDROGENASE"/>
    <property type="match status" value="1"/>
</dbReference>
<evidence type="ECO:0000259" key="4">
    <source>
        <dbReference type="Pfam" id="PF00441"/>
    </source>
</evidence>
<feature type="non-terminal residue" evidence="5">
    <location>
        <position position="1"/>
    </location>
</feature>
<evidence type="ECO:0000256" key="1">
    <source>
        <dbReference type="ARBA" id="ARBA00009347"/>
    </source>
</evidence>
<gene>
    <name evidence="5" type="ORF">NBG84_31345</name>
</gene>
<accession>A0ABT0UWB6</accession>
<keyword evidence="2" id="KW-0285">Flavoprotein</keyword>
<protein>
    <submittedName>
        <fullName evidence="5">Acyl-CoA dehydrogenase</fullName>
    </submittedName>
</protein>
<dbReference type="RefSeq" id="WP_250923056.1">
    <property type="nucleotide sequence ID" value="NZ_JAMQAW010000042.1"/>
</dbReference>
<comment type="caution">
    <text evidence="5">The sequence shown here is derived from an EMBL/GenBank/DDBJ whole genome shotgun (WGS) entry which is preliminary data.</text>
</comment>
<dbReference type="InterPro" id="IPR009075">
    <property type="entry name" value="AcylCo_DH/oxidase_C"/>
</dbReference>
<dbReference type="EMBL" id="JAMQAW010000042">
    <property type="protein sequence ID" value="MCM2392731.1"/>
    <property type="molecule type" value="Genomic_DNA"/>
</dbReference>
<dbReference type="InterPro" id="IPR036250">
    <property type="entry name" value="AcylCo_DH-like_C"/>
</dbReference>
<name>A0ABT0UWB6_9ACTN</name>
<dbReference type="Pfam" id="PF00441">
    <property type="entry name" value="Acyl-CoA_dh_1"/>
    <property type="match status" value="1"/>
</dbReference>
<dbReference type="SUPFAM" id="SSF47203">
    <property type="entry name" value="Acyl-CoA dehydrogenase C-terminal domain-like"/>
    <property type="match status" value="1"/>
</dbReference>
<evidence type="ECO:0000256" key="3">
    <source>
        <dbReference type="ARBA" id="ARBA00022827"/>
    </source>
</evidence>
<keyword evidence="6" id="KW-1185">Reference proteome</keyword>
<dbReference type="Gene3D" id="2.40.110.10">
    <property type="entry name" value="Butyryl-CoA Dehydrogenase, subunit A, domain 2"/>
    <property type="match status" value="1"/>
</dbReference>
<dbReference type="PANTHER" id="PTHR43884:SF12">
    <property type="entry name" value="ISOVALERYL-COA DEHYDROGENASE, MITOCHONDRIAL-RELATED"/>
    <property type="match status" value="1"/>
</dbReference>
<dbReference type="Proteomes" id="UP001431429">
    <property type="component" value="Unassembled WGS sequence"/>
</dbReference>
<sequence>SCRHQAAQTAALIGIFNDAQHIVRTGKKSDTSRGLTAFLIEHDRPGVTLAPHPPMLGLRGFSFGELILDKVTVPDSHIIGEVGDGLDVAYSSSVLYGRLNLAAVALGLHQAALDQTTTYVNNRPRIAREGVVRARIGTIASSLRTSRLAVYDAASRLDHGTPCDMDLVSAKYASVTAAQHATALGMQTHGAAGLNTHLPMERYFRDAQCVEPPAGTSDIQLHRLAEDALTPHRHAQWSQRFTHPLTPPALSPT</sequence>
<dbReference type="CDD" id="cd00567">
    <property type="entry name" value="ACAD"/>
    <property type="match status" value="1"/>
</dbReference>
<dbReference type="Gene3D" id="1.20.140.10">
    <property type="entry name" value="Butyryl-CoA Dehydrogenase, subunit A, domain 3"/>
    <property type="match status" value="1"/>
</dbReference>
<reference evidence="5" key="1">
    <citation type="submission" date="2022-06" db="EMBL/GenBank/DDBJ databases">
        <title>Genome public.</title>
        <authorList>
            <person name="Sun Q."/>
        </authorList>
    </citation>
    <scope>NUCLEOTIDE SEQUENCE</scope>
    <source>
        <strain evidence="5">CWNU-1</strain>
    </source>
</reference>
<proteinExistence type="inferred from homology"/>
<evidence type="ECO:0000256" key="2">
    <source>
        <dbReference type="ARBA" id="ARBA00022630"/>
    </source>
</evidence>
<dbReference type="InterPro" id="IPR046373">
    <property type="entry name" value="Acyl-CoA_Oxase/DH_mid-dom_sf"/>
</dbReference>